<dbReference type="HAMAP" id="MF_00202">
    <property type="entry name" value="Idi"/>
    <property type="match status" value="1"/>
</dbReference>
<dbReference type="InterPro" id="IPR015797">
    <property type="entry name" value="NUDIX_hydrolase-like_dom_sf"/>
</dbReference>
<dbReference type="SUPFAM" id="SSF55811">
    <property type="entry name" value="Nudix"/>
    <property type="match status" value="1"/>
</dbReference>
<comment type="similarity">
    <text evidence="2 10">Belongs to the IPP isomerase type 1 family.</text>
</comment>
<keyword evidence="4 10" id="KW-0963">Cytoplasm</keyword>
<reference evidence="13 14" key="1">
    <citation type="submission" date="2018-03" db="EMBL/GenBank/DDBJ databases">
        <title>Genomic Encyclopedia of Archaeal and Bacterial Type Strains, Phase II (KMG-II): from individual species to whole genera.</title>
        <authorList>
            <person name="Goeker M."/>
        </authorList>
    </citation>
    <scope>NUCLEOTIDE SEQUENCE [LARGE SCALE GENOMIC DNA]</scope>
    <source>
        <strain evidence="13 14">DSM 45211</strain>
    </source>
</reference>
<proteinExistence type="inferred from homology"/>
<evidence type="ECO:0000256" key="8">
    <source>
        <dbReference type="ARBA" id="ARBA00023229"/>
    </source>
</evidence>
<dbReference type="InterPro" id="IPR056375">
    <property type="entry name" value="Idi_bact"/>
</dbReference>
<comment type="pathway">
    <text evidence="1 10">Isoprenoid biosynthesis; dimethylallyl diphosphate biosynthesis; dimethylallyl diphosphate from isopentenyl diphosphate: step 1/1.</text>
</comment>
<dbReference type="PANTHER" id="PTHR10885">
    <property type="entry name" value="ISOPENTENYL-DIPHOSPHATE DELTA-ISOMERASE"/>
    <property type="match status" value="1"/>
</dbReference>
<dbReference type="InterPro" id="IPR000086">
    <property type="entry name" value="NUDIX_hydrolase_dom"/>
</dbReference>
<dbReference type="CDD" id="cd02885">
    <property type="entry name" value="NUDIX_IPP_Isomerase"/>
    <property type="match status" value="1"/>
</dbReference>
<evidence type="ECO:0000256" key="11">
    <source>
        <dbReference type="PIRSR" id="PIRSR018427-1"/>
    </source>
</evidence>
<feature type="binding site" evidence="10">
    <location>
        <position position="39"/>
    </location>
    <ligand>
        <name>Mn(2+)</name>
        <dbReference type="ChEBI" id="CHEBI:29035"/>
    </ligand>
</feature>
<dbReference type="AlphaFoldDB" id="A0A2P8DT81"/>
<feature type="binding site" evidence="10">
    <location>
        <position position="76"/>
    </location>
    <ligand>
        <name>Mn(2+)</name>
        <dbReference type="ChEBI" id="CHEBI:29035"/>
    </ligand>
</feature>
<evidence type="ECO:0000313" key="14">
    <source>
        <dbReference type="Proteomes" id="UP000243528"/>
    </source>
</evidence>
<evidence type="ECO:0000256" key="2">
    <source>
        <dbReference type="ARBA" id="ARBA00007579"/>
    </source>
</evidence>
<feature type="binding site" evidence="10">
    <location>
        <position position="32"/>
    </location>
    <ligand>
        <name>Mn(2+)</name>
        <dbReference type="ChEBI" id="CHEBI:29035"/>
    </ligand>
</feature>
<dbReference type="PROSITE" id="PS51462">
    <property type="entry name" value="NUDIX"/>
    <property type="match status" value="1"/>
</dbReference>
<dbReference type="Proteomes" id="UP000243528">
    <property type="component" value="Unassembled WGS sequence"/>
</dbReference>
<keyword evidence="14" id="KW-1185">Reference proteome</keyword>
<dbReference type="GO" id="GO:0005737">
    <property type="term" value="C:cytoplasm"/>
    <property type="evidence" value="ECO:0007669"/>
    <property type="project" value="UniProtKB-SubCell"/>
</dbReference>
<feature type="binding site" evidence="10">
    <location>
        <position position="123"/>
    </location>
    <ligand>
        <name>Mn(2+)</name>
        <dbReference type="ChEBI" id="CHEBI:29035"/>
    </ligand>
</feature>
<evidence type="ECO:0000256" key="1">
    <source>
        <dbReference type="ARBA" id="ARBA00004826"/>
    </source>
</evidence>
<keyword evidence="8 10" id="KW-0414">Isoprene biosynthesis</keyword>
<dbReference type="GO" id="GO:0008299">
    <property type="term" value="P:isoprenoid biosynthetic process"/>
    <property type="evidence" value="ECO:0007669"/>
    <property type="project" value="UniProtKB-UniRule"/>
</dbReference>
<evidence type="ECO:0000256" key="5">
    <source>
        <dbReference type="ARBA" id="ARBA00022723"/>
    </source>
</evidence>
<protein>
    <recommendedName>
        <fullName evidence="3 10">Isopentenyl-diphosphate Delta-isomerase</fullName>
        <shortName evidence="10">IPP isomerase</shortName>
        <ecNumber evidence="3 10">5.3.3.2</ecNumber>
    </recommendedName>
    <alternativeName>
        <fullName evidence="10">IPP:DMAPP isomerase</fullName>
    </alternativeName>
    <alternativeName>
        <fullName evidence="10">Isopentenyl pyrophosphate isomerase</fullName>
    </alternativeName>
</protein>
<keyword evidence="5 10" id="KW-0479">Metal-binding</keyword>
<comment type="caution">
    <text evidence="13">The sequence shown here is derived from an EMBL/GenBank/DDBJ whole genome shotgun (WGS) entry which is preliminary data.</text>
</comment>
<accession>A0A2P8DT81</accession>
<dbReference type="EC" id="5.3.3.2" evidence="3 10"/>
<dbReference type="NCBIfam" id="NF002995">
    <property type="entry name" value="PRK03759.1"/>
    <property type="match status" value="1"/>
</dbReference>
<organism evidence="13 14">
    <name type="scientific">Haloactinopolyspora alba</name>
    <dbReference type="NCBI Taxonomy" id="648780"/>
    <lineage>
        <taxon>Bacteria</taxon>
        <taxon>Bacillati</taxon>
        <taxon>Actinomycetota</taxon>
        <taxon>Actinomycetes</taxon>
        <taxon>Jiangellales</taxon>
        <taxon>Jiangellaceae</taxon>
        <taxon>Haloactinopolyspora</taxon>
    </lineage>
</organism>
<dbReference type="RefSeq" id="WP_106538855.1">
    <property type="nucleotide sequence ID" value="NZ_PYGE01000016.1"/>
</dbReference>
<dbReference type="Pfam" id="PF00293">
    <property type="entry name" value="NUDIX"/>
    <property type="match status" value="1"/>
</dbReference>
<evidence type="ECO:0000256" key="6">
    <source>
        <dbReference type="ARBA" id="ARBA00022842"/>
    </source>
</evidence>
<feature type="binding site" evidence="10">
    <location>
        <position position="94"/>
    </location>
    <ligand>
        <name>Mg(2+)</name>
        <dbReference type="ChEBI" id="CHEBI:18420"/>
    </ligand>
</feature>
<dbReference type="InterPro" id="IPR011876">
    <property type="entry name" value="IsopentenylPP_isomerase_typ1"/>
</dbReference>
<dbReference type="NCBIfam" id="TIGR02150">
    <property type="entry name" value="IPP_isom_1"/>
    <property type="match status" value="1"/>
</dbReference>
<evidence type="ECO:0000256" key="4">
    <source>
        <dbReference type="ARBA" id="ARBA00022490"/>
    </source>
</evidence>
<feature type="active site" evidence="10 11">
    <location>
        <position position="123"/>
    </location>
</feature>
<dbReference type="PIRSF" id="PIRSF018427">
    <property type="entry name" value="Isopntndiph_ism"/>
    <property type="match status" value="1"/>
</dbReference>
<dbReference type="Gene3D" id="3.90.79.10">
    <property type="entry name" value="Nucleoside Triphosphate Pyrophosphohydrolase"/>
    <property type="match status" value="1"/>
</dbReference>
<evidence type="ECO:0000256" key="7">
    <source>
        <dbReference type="ARBA" id="ARBA00023211"/>
    </source>
</evidence>
<evidence type="ECO:0000256" key="9">
    <source>
        <dbReference type="ARBA" id="ARBA00023235"/>
    </source>
</evidence>
<evidence type="ECO:0000256" key="3">
    <source>
        <dbReference type="ARBA" id="ARBA00012057"/>
    </source>
</evidence>
<keyword evidence="7 10" id="KW-0464">Manganese</keyword>
<dbReference type="PANTHER" id="PTHR10885:SF0">
    <property type="entry name" value="ISOPENTENYL-DIPHOSPHATE DELTA-ISOMERASE"/>
    <property type="match status" value="1"/>
</dbReference>
<keyword evidence="9 10" id="KW-0413">Isomerase</keyword>
<dbReference type="GO" id="GO:0050992">
    <property type="term" value="P:dimethylallyl diphosphate biosynthetic process"/>
    <property type="evidence" value="ECO:0007669"/>
    <property type="project" value="UniProtKB-UniRule"/>
</dbReference>
<comment type="cofactor">
    <cofactor evidence="10">
        <name>Mg(2+)</name>
        <dbReference type="ChEBI" id="CHEBI:18420"/>
    </cofactor>
    <text evidence="10">Binds 1 Mg(2+) ion per subunit. The magnesium ion binds only when substrate is bound.</text>
</comment>
<evidence type="ECO:0000256" key="10">
    <source>
        <dbReference type="HAMAP-Rule" id="MF_00202"/>
    </source>
</evidence>
<dbReference type="GO" id="GO:0004452">
    <property type="term" value="F:isopentenyl-diphosphate delta-isomerase activity"/>
    <property type="evidence" value="ECO:0007669"/>
    <property type="project" value="UniProtKB-UniRule"/>
</dbReference>
<feature type="active site" evidence="10 11">
    <location>
        <position position="74"/>
    </location>
</feature>
<keyword evidence="6 10" id="KW-0460">Magnesium</keyword>
<dbReference type="GO" id="GO:0046872">
    <property type="term" value="F:metal ion binding"/>
    <property type="evidence" value="ECO:0007669"/>
    <property type="project" value="UniProtKB-KW"/>
</dbReference>
<comment type="cofactor">
    <cofactor evidence="10">
        <name>Mn(2+)</name>
        <dbReference type="ChEBI" id="CHEBI:29035"/>
    </cofactor>
    <text evidence="10">Binds 1 Mn(2+) ion per subunit.</text>
</comment>
<feature type="domain" description="Nudix hydrolase" evidence="12">
    <location>
        <begin position="37"/>
        <end position="173"/>
    </location>
</feature>
<dbReference type="OrthoDB" id="9809458at2"/>
<comment type="function">
    <text evidence="10">Catalyzes the 1,3-allylic rearrangement of the homoallylic substrate isopentenyl (IPP) to its highly electrophilic allylic isomer, dimethylallyl diphosphate (DMAPP).</text>
</comment>
<feature type="binding site" evidence="10">
    <location>
        <position position="121"/>
    </location>
    <ligand>
        <name>Mn(2+)</name>
        <dbReference type="ChEBI" id="CHEBI:29035"/>
    </ligand>
</feature>
<evidence type="ECO:0000313" key="13">
    <source>
        <dbReference type="EMBL" id="PSL00426.1"/>
    </source>
</evidence>
<dbReference type="EMBL" id="PYGE01000016">
    <property type="protein sequence ID" value="PSL00426.1"/>
    <property type="molecule type" value="Genomic_DNA"/>
</dbReference>
<evidence type="ECO:0000259" key="12">
    <source>
        <dbReference type="PROSITE" id="PS51462"/>
    </source>
</evidence>
<name>A0A2P8DT81_9ACTN</name>
<dbReference type="UniPathway" id="UPA00059">
    <property type="reaction ID" value="UER00104"/>
</dbReference>
<gene>
    <name evidence="10" type="primary">idi</name>
    <name evidence="13" type="ORF">CLV30_11686</name>
</gene>
<sequence>MGESSAAGSREQVVLLDEDGNAAGVADKSTTHHANTPLHLAFSCYVFDRDGRFLLTRRASHKRTWPGIWTNTCCGHPAPQESMADAVARRLKSELGLTATEIELVLPRFRYSATMADGVRENEMCPVYRAEVDGAPQPDPDEVDGTTWVPWPEFAAAPGDVSPWCRWQVEQLNALGPDPWRWPVAPDAELPPACRP</sequence>
<comment type="subcellular location">
    <subcellularLocation>
        <location evidence="10">Cytoplasm</location>
    </subcellularLocation>
</comment>
<comment type="catalytic activity">
    <reaction evidence="10">
        <text>isopentenyl diphosphate = dimethylallyl diphosphate</text>
        <dbReference type="Rhea" id="RHEA:23284"/>
        <dbReference type="ChEBI" id="CHEBI:57623"/>
        <dbReference type="ChEBI" id="CHEBI:128769"/>
        <dbReference type="EC" id="5.3.3.2"/>
    </reaction>
</comment>